<dbReference type="PANTHER" id="PTHR13847">
    <property type="entry name" value="SARCOSINE DEHYDROGENASE-RELATED"/>
    <property type="match status" value="1"/>
</dbReference>
<sequence>MTRQVTGRSLQFAQQPLMPASLYVDATQAPPATERLSGETRVDVVVIGAGITGLSAALHIAASGRRVAVLDAAEPGWGASGRNGGQVNPGLKTLPSEVERDFGREVGRRLAVAAWNAPDLVFALIERYRLACAPARGGTIRAATGQAQLPGLERLTDECRARGGDVAWLNAAEMAALTGTSRYVAGMIDRRGGQINPLAYARGLATAAIREGAAIYSGSRATGLSRSGGRWRVKTPAGAVVAGHVVLATNGYTDSLWPKLAESVIPLFSAIVATESLPKVLAQTILARREVLYELGDVTIYYRVDEAGRLLVGGRSASRPLSGPDEFPFLRDLALRMWPDLVGVEWTHGWNGRLAMTRDHYPHWHEPAPGVTAALGYNGRGVAMATLLGREIARRIGGTPAHDMLLPARPISPIPLHRFWPAGVAARVAFGRWKDSRAERGRA</sequence>
<dbReference type="PANTHER" id="PTHR13847:SF281">
    <property type="entry name" value="FAD DEPENDENT OXIDOREDUCTASE DOMAIN-CONTAINING PROTEIN"/>
    <property type="match status" value="1"/>
</dbReference>
<protein>
    <submittedName>
        <fullName evidence="3">Oxidoreductase</fullName>
    </submittedName>
</protein>
<dbReference type="RefSeq" id="WP_246789385.1">
    <property type="nucleotide sequence ID" value="NZ_AUBI01000005.1"/>
</dbReference>
<dbReference type="Proteomes" id="UP000321635">
    <property type="component" value="Unassembled WGS sequence"/>
</dbReference>
<feature type="domain" description="FAD dependent oxidoreductase" evidence="2">
    <location>
        <begin position="43"/>
        <end position="395"/>
    </location>
</feature>
<name>A0A511X857_9PROT</name>
<evidence type="ECO:0000256" key="1">
    <source>
        <dbReference type="ARBA" id="ARBA00023002"/>
    </source>
</evidence>
<evidence type="ECO:0000259" key="2">
    <source>
        <dbReference type="Pfam" id="PF01266"/>
    </source>
</evidence>
<reference evidence="3 4" key="1">
    <citation type="submission" date="2019-07" db="EMBL/GenBank/DDBJ databases">
        <title>Whole genome shotgun sequence of Acetobacter nitrogenifigens NBRC 105050.</title>
        <authorList>
            <person name="Hosoyama A."/>
            <person name="Uohara A."/>
            <person name="Ohji S."/>
            <person name="Ichikawa N."/>
        </authorList>
    </citation>
    <scope>NUCLEOTIDE SEQUENCE [LARGE SCALE GENOMIC DNA]</scope>
    <source>
        <strain evidence="3 4">NBRC 105050</strain>
    </source>
</reference>
<accession>A0A511X857</accession>
<comment type="caution">
    <text evidence="3">The sequence shown here is derived from an EMBL/GenBank/DDBJ whole genome shotgun (WGS) entry which is preliminary data.</text>
</comment>
<keyword evidence="1" id="KW-0560">Oxidoreductase</keyword>
<gene>
    <name evidence="3" type="ORF">ANI02nite_10210</name>
</gene>
<dbReference type="GO" id="GO:0016491">
    <property type="term" value="F:oxidoreductase activity"/>
    <property type="evidence" value="ECO:0007669"/>
    <property type="project" value="UniProtKB-KW"/>
</dbReference>
<dbReference type="Pfam" id="PF01266">
    <property type="entry name" value="DAO"/>
    <property type="match status" value="1"/>
</dbReference>
<proteinExistence type="predicted"/>
<dbReference type="InterPro" id="IPR006076">
    <property type="entry name" value="FAD-dep_OxRdtase"/>
</dbReference>
<keyword evidence="4" id="KW-1185">Reference proteome</keyword>
<dbReference type="AlphaFoldDB" id="A0A511X857"/>
<dbReference type="SUPFAM" id="SSF51905">
    <property type="entry name" value="FAD/NAD(P)-binding domain"/>
    <property type="match status" value="1"/>
</dbReference>
<evidence type="ECO:0000313" key="4">
    <source>
        <dbReference type="Proteomes" id="UP000321635"/>
    </source>
</evidence>
<evidence type="ECO:0000313" key="3">
    <source>
        <dbReference type="EMBL" id="GEN59137.1"/>
    </source>
</evidence>
<dbReference type="STRING" id="1120919.GCA_000429165_01781"/>
<dbReference type="InterPro" id="IPR036188">
    <property type="entry name" value="FAD/NAD-bd_sf"/>
</dbReference>
<dbReference type="Gene3D" id="3.30.9.10">
    <property type="entry name" value="D-Amino Acid Oxidase, subunit A, domain 2"/>
    <property type="match status" value="1"/>
</dbReference>
<dbReference type="EMBL" id="BJYF01000005">
    <property type="protein sequence ID" value="GEN59137.1"/>
    <property type="molecule type" value="Genomic_DNA"/>
</dbReference>
<dbReference type="GO" id="GO:0005737">
    <property type="term" value="C:cytoplasm"/>
    <property type="evidence" value="ECO:0007669"/>
    <property type="project" value="TreeGrafter"/>
</dbReference>
<dbReference type="Gene3D" id="3.50.50.60">
    <property type="entry name" value="FAD/NAD(P)-binding domain"/>
    <property type="match status" value="1"/>
</dbReference>
<organism evidence="3 4">
    <name type="scientific">Acetobacter nitrogenifigens DSM 23921 = NBRC 105050</name>
    <dbReference type="NCBI Taxonomy" id="1120919"/>
    <lineage>
        <taxon>Bacteria</taxon>
        <taxon>Pseudomonadati</taxon>
        <taxon>Pseudomonadota</taxon>
        <taxon>Alphaproteobacteria</taxon>
        <taxon>Acetobacterales</taxon>
        <taxon>Acetobacteraceae</taxon>
        <taxon>Acetobacter</taxon>
    </lineage>
</organism>